<evidence type="ECO:0000313" key="2">
    <source>
        <dbReference type="Proteomes" id="UP000294530"/>
    </source>
</evidence>
<accession>A0A976FRJ4</accession>
<dbReference type="EMBL" id="SHOA02000015">
    <property type="protein sequence ID" value="TDH71682.1"/>
    <property type="molecule type" value="Genomic_DNA"/>
</dbReference>
<dbReference type="Proteomes" id="UP000294530">
    <property type="component" value="Unassembled WGS sequence"/>
</dbReference>
<dbReference type="KEGG" id="blac:94348167"/>
<dbReference type="GeneID" id="94348167"/>
<dbReference type="RefSeq" id="XP_067821181.1">
    <property type="nucleotide sequence ID" value="XM_067962496.1"/>
</dbReference>
<gene>
    <name evidence="1" type="ORF">CCR75_004410</name>
</gene>
<comment type="caution">
    <text evidence="1">The sequence shown here is derived from an EMBL/GenBank/DDBJ whole genome shotgun (WGS) entry which is preliminary data.</text>
</comment>
<reference evidence="1 2" key="1">
    <citation type="journal article" date="2021" name="Genome Biol.">
        <title>AFLAP: assembly-free linkage analysis pipeline using k-mers from genome sequencing data.</title>
        <authorList>
            <person name="Fletcher K."/>
            <person name="Zhang L."/>
            <person name="Gil J."/>
            <person name="Han R."/>
            <person name="Cavanaugh K."/>
            <person name="Michelmore R."/>
        </authorList>
    </citation>
    <scope>NUCLEOTIDE SEQUENCE [LARGE SCALE GENOMIC DNA]</scope>
    <source>
        <strain evidence="1 2">SF5</strain>
    </source>
</reference>
<dbReference type="OrthoDB" id="61150at2759"/>
<evidence type="ECO:0000313" key="1">
    <source>
        <dbReference type="EMBL" id="TDH71682.1"/>
    </source>
</evidence>
<proteinExistence type="predicted"/>
<organism evidence="1 2">
    <name type="scientific">Bremia lactucae</name>
    <name type="common">Lettuce downy mildew</name>
    <dbReference type="NCBI Taxonomy" id="4779"/>
    <lineage>
        <taxon>Eukaryota</taxon>
        <taxon>Sar</taxon>
        <taxon>Stramenopiles</taxon>
        <taxon>Oomycota</taxon>
        <taxon>Peronosporomycetes</taxon>
        <taxon>Peronosporales</taxon>
        <taxon>Peronosporaceae</taxon>
        <taxon>Bremia</taxon>
    </lineage>
</organism>
<keyword evidence="2" id="KW-1185">Reference proteome</keyword>
<name>A0A976FRJ4_BRELC</name>
<sequence>MVSIAISVQSTTLVGLRNKAAPSTTKCRYKTGKCLNERSNKRNGQPHQLCLYHRDKANTIQRKFDRQKRQAARFQKFRDSHGLSSPTSVTMVDTTDLSFLAHAAASPTGSTCSTSPTGSTCSTSSYLSYSSNGAEQSLSPDSPDCYRKERAWLDLPLSKTPLFGDLLVLQGSTQSHQCYLLSDEVEFLRSALMD</sequence>
<dbReference type="AlphaFoldDB" id="A0A976FRJ4"/>
<protein>
    <submittedName>
        <fullName evidence="1">Uncharacterized protein</fullName>
    </submittedName>
</protein>